<protein>
    <submittedName>
        <fullName evidence="1">Uncharacterized protein</fullName>
    </submittedName>
</protein>
<dbReference type="EMBL" id="GGEC01084738">
    <property type="protein sequence ID" value="MBX65222.1"/>
    <property type="molecule type" value="Transcribed_RNA"/>
</dbReference>
<proteinExistence type="predicted"/>
<name>A0A2P2QE13_RHIMU</name>
<reference evidence="1" key="1">
    <citation type="submission" date="2018-02" db="EMBL/GenBank/DDBJ databases">
        <title>Rhizophora mucronata_Transcriptome.</title>
        <authorList>
            <person name="Meera S.P."/>
            <person name="Sreeshan A."/>
            <person name="Augustine A."/>
        </authorList>
    </citation>
    <scope>NUCLEOTIDE SEQUENCE</scope>
    <source>
        <tissue evidence="1">Leaf</tissue>
    </source>
</reference>
<sequence>MSSSIGLTRKPNTFWNLVDLDKLFPIDSFALLFHYTT</sequence>
<evidence type="ECO:0000313" key="1">
    <source>
        <dbReference type="EMBL" id="MBX65222.1"/>
    </source>
</evidence>
<organism evidence="1">
    <name type="scientific">Rhizophora mucronata</name>
    <name type="common">Asiatic mangrove</name>
    <dbReference type="NCBI Taxonomy" id="61149"/>
    <lineage>
        <taxon>Eukaryota</taxon>
        <taxon>Viridiplantae</taxon>
        <taxon>Streptophyta</taxon>
        <taxon>Embryophyta</taxon>
        <taxon>Tracheophyta</taxon>
        <taxon>Spermatophyta</taxon>
        <taxon>Magnoliopsida</taxon>
        <taxon>eudicotyledons</taxon>
        <taxon>Gunneridae</taxon>
        <taxon>Pentapetalae</taxon>
        <taxon>rosids</taxon>
        <taxon>fabids</taxon>
        <taxon>Malpighiales</taxon>
        <taxon>Rhizophoraceae</taxon>
        <taxon>Rhizophora</taxon>
    </lineage>
</organism>
<dbReference type="AlphaFoldDB" id="A0A2P2QE13"/>
<accession>A0A2P2QE13</accession>